<dbReference type="InterPro" id="IPR019828">
    <property type="entry name" value="Lysyl_oxidase_CS"/>
</dbReference>
<keyword evidence="26" id="KW-1185">Reference proteome</keyword>
<dbReference type="InterPro" id="IPR042235">
    <property type="entry name" value="ZP-C_dom"/>
</dbReference>
<accession>A0AAD8ZMW2</accession>
<evidence type="ECO:0000256" key="3">
    <source>
        <dbReference type="ARBA" id="ARBA00004239"/>
    </source>
</evidence>
<reference evidence="25" key="1">
    <citation type="submission" date="2023-03" db="EMBL/GenBank/DDBJ databases">
        <title>Electrophorus voltai genome.</title>
        <authorList>
            <person name="Bian C."/>
        </authorList>
    </citation>
    <scope>NUCLEOTIDE SEQUENCE</scope>
    <source>
        <strain evidence="25">CB-2022</strain>
        <tissue evidence="25">Muscle</tissue>
    </source>
</reference>
<evidence type="ECO:0000256" key="5">
    <source>
        <dbReference type="ARBA" id="ARBA00022477"/>
    </source>
</evidence>
<dbReference type="GO" id="GO:0005507">
    <property type="term" value="F:copper ion binding"/>
    <property type="evidence" value="ECO:0007669"/>
    <property type="project" value="InterPro"/>
</dbReference>
<dbReference type="GO" id="GO:0032502">
    <property type="term" value="P:developmental process"/>
    <property type="evidence" value="ECO:0007669"/>
    <property type="project" value="UniProtKB-ARBA"/>
</dbReference>
<evidence type="ECO:0000256" key="4">
    <source>
        <dbReference type="ARBA" id="ARBA00007492"/>
    </source>
</evidence>
<comment type="caution">
    <text evidence="25">The sequence shown here is derived from an EMBL/GenBank/DDBJ whole genome shotgun (WGS) entry which is preliminary data.</text>
</comment>
<dbReference type="PANTHER" id="PTHR45817:SF5">
    <property type="entry name" value="LYSYL OXIDASE HOMOLOG 4"/>
    <property type="match status" value="1"/>
</dbReference>
<dbReference type="Pfam" id="PF01186">
    <property type="entry name" value="Lysyl_oxidase"/>
    <property type="match status" value="1"/>
</dbReference>
<dbReference type="FunFam" id="3.10.250.10:FF:000006">
    <property type="entry name" value="neurotrypsin isoform X2"/>
    <property type="match status" value="1"/>
</dbReference>
<evidence type="ECO:0000256" key="21">
    <source>
        <dbReference type="PROSITE-ProRule" id="PRU00196"/>
    </source>
</evidence>
<dbReference type="GO" id="GO:0004720">
    <property type="term" value="F:protein-lysine 6-oxidase activity"/>
    <property type="evidence" value="ECO:0007669"/>
    <property type="project" value="UniProtKB-EC"/>
</dbReference>
<dbReference type="CDD" id="cd00054">
    <property type="entry name" value="EGF_CA"/>
    <property type="match status" value="1"/>
</dbReference>
<sequence length="1521" mass="166602">SIVTSCKACHERASCLPILKAGQAASSLHSSNCSCTKGFSGDGMACHNTSYCGRASISCCIAGYAWSPTQGCVDIDECSAVPSPCVSPLVCQNTPGSFVCLMPRAYVSLASDVHPVQVGCGREVCDPGQDCITFGGAPRCADPCQHYTILEDPWRSTDFKTSGTVHCDMGTNWQGWYRMYLGNASVQMPERCIQPWTCGTEAPLWLKTRHPSESDGVVQASVCGSWLEGCCNFEFPIHVKACPGNYYVYKFVKPPLCYLAYAADANTVVCDTCGKGSSCVSADRVTWKCQTPDPVRLSGGTNRCEGRVELYHDGVWGTVCDDLWDMNDAQVVCRQLGCGKAVDALSGAYFGEGTGPIWLDDAQCIGTESYLVECQHSGFENHNCAHHEDAGVVCAGKSAPAPELICTSSRMLVGVSTIYTGFQVLNGTSGHLADPSCMSQRQANGTVWYEVQRRAGLCGNVMKTNKTHAVFSNTLFLYPVNTDVFSLPSAFPFSCVYPLDSLTSMDLGVRPYLSMQEMGLVGIGPSAQASMVLYEDANFTDAYPSGTVNLPVGTPLYVGVRVEEVETNFVVALEECYMTDSPSADNPERYVLIQNRCPSDPRDVTILENGVSLNARFIALLFLYHGNYRDIFLHCRVNLCDQSTESCTAMENMLPLATVLCLVSVARAVPPGFQVRLAGGRSAYEGRVEVFYSGTWGTVCDDEVNINLANVVCRELGYAQGLTWAHSAKFGRGQGPIWLDNVACTGTESSISDCRFNGWGIHDCTHAEDLGVVCSSDGQQQGHAPRYSEPAQPASSFSQIPSEIHLAPDSLGRRRGHEIALHRNGPRGSTSSSPQLQGHQIQLRRNGYENVATRRQENSVPQGHQLPDHLRNGAAYRRNQDGPPRPGGPIAPQPIARPPESDPRIPVNAVDPLWVRRPEPLYPDHEQDNRMNTDFTGTVEQTVGRVSLEEVRLRPVLPSTRNSALVTEGVVEVKHAGRWRHVCALSWDLSNSRVVCGMLGYPAAEQHKEHLYRKHWDSKMADPAMRSLVSKKGYWVEKVHCSGSEISLAQCQAQLSIPRNEVPCNGGMHAVVRCTPGPQFSRLSASGQPQAPPSSQVVRLKAGARIGEGRVEVLKEGKWGTVCDHLWDLTAATVVCRELGFGSAKEAMRGAMMGQGTGPIHMNSVQCTGRESSIMRCQYKEVPLYTCKHSQDVSVRCNVPKTGLATTVRLAGGREPSEGRVEVLMDVGGVQRWGVVCSENWGIKEAMVVCRQLGIGFAATAHQETWFWPGNPDSEETLLSGTHCIGTEMSIQQCRKNGQVYCPRGGGGKAAGVTCVEAAPDLAVDAQLVQETAYLEDRPLHLLTCAHEENCLSSSAARMRWPYGHRRLLRFSSRIMNLGRADFRPRASRDAWVWHQCHRHYHSIEVFTHYDLLTMNGTKVAEGHKASFCLEDTYCPDGLSKRYACYNMGDQGISVGCWDTYRHDIDCQWIDVTDISPGNYIMQVEVNPSLDMAESDFENNVMRCRCRYDGARVYLYGCHTG</sequence>
<keyword evidence="14" id="KW-0560">Oxidoreductase</keyword>
<feature type="disulfide bond" evidence="21">
    <location>
        <begin position="1284"/>
        <end position="1294"/>
    </location>
</feature>
<dbReference type="FunFam" id="3.10.250.10:FF:000016">
    <property type="entry name" value="Scavenger receptor cysteine-rich protein type 12"/>
    <property type="match status" value="1"/>
</dbReference>
<evidence type="ECO:0000256" key="1">
    <source>
        <dbReference type="ARBA" id="ARBA00001935"/>
    </source>
</evidence>
<feature type="disulfide bond" evidence="21">
    <location>
        <begin position="320"/>
        <end position="384"/>
    </location>
</feature>
<feature type="disulfide bond" evidence="21">
    <location>
        <begin position="364"/>
        <end position="374"/>
    </location>
</feature>
<dbReference type="Gene3D" id="3.10.250.10">
    <property type="entry name" value="SRCR-like domain"/>
    <property type="match status" value="5"/>
</dbReference>
<dbReference type="Pfam" id="PF23283">
    <property type="entry name" value="D8C_UMOD"/>
    <property type="match status" value="1"/>
</dbReference>
<comment type="catalytic activity">
    <reaction evidence="20">
        <text>L-lysyl-[protein] + O2 + H2O = (S)-2-amino-6-oxohexanoyl-[protein] + H2O2 + NH4(+)</text>
        <dbReference type="Rhea" id="RHEA:24544"/>
        <dbReference type="Rhea" id="RHEA-COMP:9752"/>
        <dbReference type="Rhea" id="RHEA-COMP:12448"/>
        <dbReference type="ChEBI" id="CHEBI:15377"/>
        <dbReference type="ChEBI" id="CHEBI:15379"/>
        <dbReference type="ChEBI" id="CHEBI:16240"/>
        <dbReference type="ChEBI" id="CHEBI:28938"/>
        <dbReference type="ChEBI" id="CHEBI:29969"/>
        <dbReference type="ChEBI" id="CHEBI:131803"/>
        <dbReference type="EC" id="1.4.3.13"/>
    </reaction>
</comment>
<dbReference type="PROSITE" id="PS01187">
    <property type="entry name" value="EGF_CA"/>
    <property type="match status" value="1"/>
</dbReference>
<dbReference type="SUPFAM" id="SSF56487">
    <property type="entry name" value="SRCR-like"/>
    <property type="match status" value="5"/>
</dbReference>
<feature type="compositionally biased region" description="Pro residues" evidence="22">
    <location>
        <begin position="883"/>
        <end position="897"/>
    </location>
</feature>
<dbReference type="Gene3D" id="2.60.40.3210">
    <property type="entry name" value="Zona pellucida, ZP-N domain"/>
    <property type="match status" value="1"/>
</dbReference>
<feature type="disulfide bond" evidence="21">
    <location>
        <begin position="713"/>
        <end position="774"/>
    </location>
</feature>
<proteinExistence type="inferred from homology"/>
<feature type="non-terminal residue" evidence="25">
    <location>
        <position position="1521"/>
    </location>
</feature>
<keyword evidence="5" id="KW-0886">LTQ</keyword>
<dbReference type="SMART" id="SM00241">
    <property type="entry name" value="ZP"/>
    <property type="match status" value="1"/>
</dbReference>
<evidence type="ECO:0000259" key="24">
    <source>
        <dbReference type="PROSITE" id="PS51034"/>
    </source>
</evidence>
<dbReference type="PROSITE" id="PS50287">
    <property type="entry name" value="SRCR_2"/>
    <property type="match status" value="5"/>
</dbReference>
<keyword evidence="16" id="KW-0472">Membrane</keyword>
<keyword evidence="18" id="KW-0325">Glycoprotein</keyword>
<dbReference type="Pfam" id="PF00100">
    <property type="entry name" value="Zona_pellucida"/>
    <property type="match status" value="1"/>
</dbReference>
<evidence type="ECO:0000256" key="8">
    <source>
        <dbReference type="ARBA" id="ARBA00022692"/>
    </source>
</evidence>
<evidence type="ECO:0000256" key="13">
    <source>
        <dbReference type="ARBA" id="ARBA00022989"/>
    </source>
</evidence>
<keyword evidence="12" id="KW-0801">TPQ</keyword>
<keyword evidence="17 21" id="KW-1015">Disulfide bond</keyword>
<keyword evidence="9" id="KW-0479">Metal-binding</keyword>
<dbReference type="GO" id="GO:0016020">
    <property type="term" value="C:membrane"/>
    <property type="evidence" value="ECO:0007669"/>
    <property type="project" value="UniProtKB-SubCell"/>
</dbReference>
<comment type="cofactor">
    <cofactor evidence="1">
        <name>Cu cation</name>
        <dbReference type="ChEBI" id="CHEBI:23378"/>
    </cofactor>
</comment>
<feature type="compositionally biased region" description="Polar residues" evidence="22">
    <location>
        <begin position="827"/>
        <end position="840"/>
    </location>
</feature>
<dbReference type="InterPro" id="IPR055355">
    <property type="entry name" value="ZP-C"/>
</dbReference>
<dbReference type="Gene3D" id="2.10.25.10">
    <property type="entry name" value="Laminin"/>
    <property type="match status" value="2"/>
</dbReference>
<dbReference type="GO" id="GO:0005509">
    <property type="term" value="F:calcium ion binding"/>
    <property type="evidence" value="ECO:0007669"/>
    <property type="project" value="InterPro"/>
</dbReference>
<keyword evidence="10" id="KW-0732">Signal</keyword>
<dbReference type="InterPro" id="IPR036772">
    <property type="entry name" value="SRCR-like_dom_sf"/>
</dbReference>
<keyword evidence="8" id="KW-0812">Transmembrane</keyword>
<gene>
    <name evidence="25" type="ORF">P4O66_021958</name>
</gene>
<feature type="domain" description="SRCR" evidence="23">
    <location>
        <begin position="951"/>
        <end position="1075"/>
    </location>
</feature>
<evidence type="ECO:0000256" key="18">
    <source>
        <dbReference type="ARBA" id="ARBA00023180"/>
    </source>
</evidence>
<evidence type="ECO:0000256" key="19">
    <source>
        <dbReference type="ARBA" id="ARBA00038869"/>
    </source>
</evidence>
<dbReference type="Pfam" id="PF23344">
    <property type="entry name" value="ZP-N"/>
    <property type="match status" value="1"/>
</dbReference>
<evidence type="ECO:0000256" key="15">
    <source>
        <dbReference type="ARBA" id="ARBA00023008"/>
    </source>
</evidence>
<evidence type="ECO:0000256" key="9">
    <source>
        <dbReference type="ARBA" id="ARBA00022723"/>
    </source>
</evidence>
<evidence type="ECO:0000256" key="16">
    <source>
        <dbReference type="ARBA" id="ARBA00023136"/>
    </source>
</evidence>
<dbReference type="FunFam" id="3.10.250.10:FF:000008">
    <property type="entry name" value="Lysyl oxidase homolog 2"/>
    <property type="match status" value="1"/>
</dbReference>
<comment type="similarity">
    <text evidence="4">Belongs to the lysyl oxidase family.</text>
</comment>
<dbReference type="Proteomes" id="UP001239994">
    <property type="component" value="Unassembled WGS sequence"/>
</dbReference>
<evidence type="ECO:0000313" key="26">
    <source>
        <dbReference type="Proteomes" id="UP001239994"/>
    </source>
</evidence>
<dbReference type="PROSITE" id="PS51034">
    <property type="entry name" value="ZP_2"/>
    <property type="match status" value="1"/>
</dbReference>
<feature type="disulfide bond" evidence="21">
    <location>
        <begin position="1123"/>
        <end position="1187"/>
    </location>
</feature>
<dbReference type="SMART" id="SM00202">
    <property type="entry name" value="SR"/>
    <property type="match status" value="5"/>
</dbReference>
<evidence type="ECO:0000259" key="23">
    <source>
        <dbReference type="PROSITE" id="PS50287"/>
    </source>
</evidence>
<feature type="region of interest" description="Disordered" evidence="22">
    <location>
        <begin position="874"/>
        <end position="910"/>
    </location>
</feature>
<dbReference type="GO" id="GO:0030199">
    <property type="term" value="P:collagen fibril organization"/>
    <property type="evidence" value="ECO:0007669"/>
    <property type="project" value="TreeGrafter"/>
</dbReference>
<evidence type="ECO:0000256" key="22">
    <source>
        <dbReference type="SAM" id="MobiDB-lite"/>
    </source>
</evidence>
<feature type="domain" description="SRCR" evidence="23">
    <location>
        <begin position="1098"/>
        <end position="1198"/>
    </location>
</feature>
<comment type="subcellular location">
    <subcellularLocation>
        <location evidence="2">Membrane</location>
        <topology evidence="2">Single-pass membrane protein</topology>
    </subcellularLocation>
    <subcellularLocation>
        <location evidence="3">Secreted</location>
        <location evidence="3">Extracellular space</location>
    </subcellularLocation>
</comment>
<dbReference type="InterPro" id="IPR001190">
    <property type="entry name" value="SRCR"/>
</dbReference>
<dbReference type="PROSITE" id="PS00926">
    <property type="entry name" value="LYSYL_OXIDASE"/>
    <property type="match status" value="1"/>
</dbReference>
<dbReference type="PROSITE" id="PS00420">
    <property type="entry name" value="SRCR_1"/>
    <property type="match status" value="2"/>
</dbReference>
<dbReference type="EC" id="1.4.3.13" evidence="19"/>
<feature type="disulfide bond" evidence="21">
    <location>
        <begin position="1167"/>
        <end position="1177"/>
    </location>
</feature>
<dbReference type="InterPro" id="IPR001695">
    <property type="entry name" value="Lysyl_oxidase"/>
</dbReference>
<feature type="domain" description="SRCR" evidence="23">
    <location>
        <begin position="675"/>
        <end position="775"/>
    </location>
</feature>
<evidence type="ECO:0000256" key="2">
    <source>
        <dbReference type="ARBA" id="ARBA00004167"/>
    </source>
</evidence>
<evidence type="ECO:0000256" key="6">
    <source>
        <dbReference type="ARBA" id="ARBA00022525"/>
    </source>
</evidence>
<dbReference type="GO" id="GO:0005615">
    <property type="term" value="C:extracellular space"/>
    <property type="evidence" value="ECO:0007669"/>
    <property type="project" value="TreeGrafter"/>
</dbReference>
<comment type="caution">
    <text evidence="21">Lacks conserved residue(s) required for the propagation of feature annotation.</text>
</comment>
<dbReference type="Gene3D" id="2.60.40.4100">
    <property type="entry name" value="Zona pellucida, ZP-C domain"/>
    <property type="match status" value="1"/>
</dbReference>
<feature type="domain" description="SRCR" evidence="23">
    <location>
        <begin position="1208"/>
        <end position="1316"/>
    </location>
</feature>
<evidence type="ECO:0000313" key="25">
    <source>
        <dbReference type="EMBL" id="KAK1802289.1"/>
    </source>
</evidence>
<keyword evidence="7" id="KW-0245">EGF-like domain</keyword>
<evidence type="ECO:0000256" key="20">
    <source>
        <dbReference type="ARBA" id="ARBA00047861"/>
    </source>
</evidence>
<feature type="domain" description="SRCR" evidence="23">
    <location>
        <begin position="295"/>
        <end position="395"/>
    </location>
</feature>
<dbReference type="InterPro" id="IPR055356">
    <property type="entry name" value="ZP-N"/>
</dbReference>
<dbReference type="FunFam" id="3.10.250.10:FF:000001">
    <property type="entry name" value="Lysyl oxidase 4 isoform X1"/>
    <property type="match status" value="2"/>
</dbReference>
<keyword evidence="11" id="KW-0677">Repeat</keyword>
<feature type="disulfide bond" evidence="21">
    <location>
        <begin position="1041"/>
        <end position="1051"/>
    </location>
</feature>
<feature type="region of interest" description="Disordered" evidence="22">
    <location>
        <begin position="821"/>
        <end position="841"/>
    </location>
</feature>
<dbReference type="PANTHER" id="PTHR45817">
    <property type="entry name" value="LYSYL OXIDASE-LIKE-RELATED"/>
    <property type="match status" value="1"/>
</dbReference>
<keyword evidence="15" id="KW-0186">Copper</keyword>
<feature type="region of interest" description="Disordered" evidence="22">
    <location>
        <begin position="776"/>
        <end position="800"/>
    </location>
</feature>
<keyword evidence="13" id="KW-1133">Transmembrane helix</keyword>
<dbReference type="InterPro" id="IPR001507">
    <property type="entry name" value="ZP_dom"/>
</dbReference>
<organism evidence="25 26">
    <name type="scientific">Electrophorus voltai</name>
    <dbReference type="NCBI Taxonomy" id="2609070"/>
    <lineage>
        <taxon>Eukaryota</taxon>
        <taxon>Metazoa</taxon>
        <taxon>Chordata</taxon>
        <taxon>Craniata</taxon>
        <taxon>Vertebrata</taxon>
        <taxon>Euteleostomi</taxon>
        <taxon>Actinopterygii</taxon>
        <taxon>Neopterygii</taxon>
        <taxon>Teleostei</taxon>
        <taxon>Ostariophysi</taxon>
        <taxon>Gymnotiformes</taxon>
        <taxon>Gymnotoidei</taxon>
        <taxon>Gymnotidae</taxon>
        <taxon>Electrophorus</taxon>
    </lineage>
</organism>
<evidence type="ECO:0000256" key="11">
    <source>
        <dbReference type="ARBA" id="ARBA00022737"/>
    </source>
</evidence>
<feature type="disulfide bond" evidence="21">
    <location>
        <begin position="744"/>
        <end position="754"/>
    </location>
</feature>
<dbReference type="InterPro" id="IPR057774">
    <property type="entry name" value="D8C_UMOD/GP2/OIT3-like"/>
</dbReference>
<feature type="disulfide bond" evidence="21">
    <location>
        <begin position="1136"/>
        <end position="1197"/>
    </location>
</feature>
<name>A0AAD8ZMW2_9TELE</name>
<dbReference type="InterPro" id="IPR050912">
    <property type="entry name" value="LOX-like_protein"/>
</dbReference>
<evidence type="ECO:0000256" key="10">
    <source>
        <dbReference type="ARBA" id="ARBA00022729"/>
    </source>
</evidence>
<protein>
    <recommendedName>
        <fullName evidence="19">protein-lysine 6-oxidase</fullName>
        <ecNumber evidence="19">1.4.3.13</ecNumber>
    </recommendedName>
</protein>
<dbReference type="PRINTS" id="PR00258">
    <property type="entry name" value="SPERACTRCPTR"/>
</dbReference>
<dbReference type="Pfam" id="PF00530">
    <property type="entry name" value="SRCR"/>
    <property type="match status" value="5"/>
</dbReference>
<evidence type="ECO:0000256" key="12">
    <source>
        <dbReference type="ARBA" id="ARBA00022772"/>
    </source>
</evidence>
<evidence type="ECO:0000256" key="17">
    <source>
        <dbReference type="ARBA" id="ARBA00023157"/>
    </source>
</evidence>
<feature type="disulfide bond" evidence="21">
    <location>
        <begin position="333"/>
        <end position="394"/>
    </location>
</feature>
<dbReference type="PRINTS" id="PR00074">
    <property type="entry name" value="LYSYLOXIDASE"/>
</dbReference>
<feature type="disulfide bond" evidence="21">
    <location>
        <begin position="700"/>
        <end position="764"/>
    </location>
</feature>
<feature type="domain" description="ZP" evidence="24">
    <location>
        <begin position="405"/>
        <end position="654"/>
    </location>
</feature>
<feature type="non-terminal residue" evidence="25">
    <location>
        <position position="1"/>
    </location>
</feature>
<keyword evidence="6" id="KW-0964">Secreted</keyword>
<dbReference type="InterPro" id="IPR018097">
    <property type="entry name" value="EGF_Ca-bd_CS"/>
</dbReference>
<dbReference type="EMBL" id="JAROKS010000007">
    <property type="protein sequence ID" value="KAK1802289.1"/>
    <property type="molecule type" value="Genomic_DNA"/>
</dbReference>
<evidence type="ECO:0000256" key="14">
    <source>
        <dbReference type="ARBA" id="ARBA00023002"/>
    </source>
</evidence>
<evidence type="ECO:0000256" key="7">
    <source>
        <dbReference type="ARBA" id="ARBA00022536"/>
    </source>
</evidence>